<reference evidence="1" key="1">
    <citation type="submission" date="2014-11" db="EMBL/GenBank/DDBJ databases">
        <authorList>
            <person name="Amaro Gonzalez C."/>
        </authorList>
    </citation>
    <scope>NUCLEOTIDE SEQUENCE</scope>
</reference>
<dbReference type="AlphaFoldDB" id="A0A0E9VX06"/>
<accession>A0A0E9VX06</accession>
<proteinExistence type="predicted"/>
<reference evidence="1" key="2">
    <citation type="journal article" date="2015" name="Fish Shellfish Immunol.">
        <title>Early steps in the European eel (Anguilla anguilla)-Vibrio vulnificus interaction in the gills: Role of the RtxA13 toxin.</title>
        <authorList>
            <person name="Callol A."/>
            <person name="Pajuelo D."/>
            <person name="Ebbesson L."/>
            <person name="Teles M."/>
            <person name="MacKenzie S."/>
            <person name="Amaro C."/>
        </authorList>
    </citation>
    <scope>NUCLEOTIDE SEQUENCE</scope>
</reference>
<evidence type="ECO:0000313" key="1">
    <source>
        <dbReference type="EMBL" id="JAH82612.1"/>
    </source>
</evidence>
<name>A0A0E9VX06_ANGAN</name>
<dbReference type="EMBL" id="GBXM01025965">
    <property type="protein sequence ID" value="JAH82612.1"/>
    <property type="molecule type" value="Transcribed_RNA"/>
</dbReference>
<organism evidence="1">
    <name type="scientific">Anguilla anguilla</name>
    <name type="common">European freshwater eel</name>
    <name type="synonym">Muraena anguilla</name>
    <dbReference type="NCBI Taxonomy" id="7936"/>
    <lineage>
        <taxon>Eukaryota</taxon>
        <taxon>Metazoa</taxon>
        <taxon>Chordata</taxon>
        <taxon>Craniata</taxon>
        <taxon>Vertebrata</taxon>
        <taxon>Euteleostomi</taxon>
        <taxon>Actinopterygii</taxon>
        <taxon>Neopterygii</taxon>
        <taxon>Teleostei</taxon>
        <taxon>Anguilliformes</taxon>
        <taxon>Anguillidae</taxon>
        <taxon>Anguilla</taxon>
    </lineage>
</organism>
<sequence>MHCVLLIIPHDSNVYSPLAFIKRSVTNLFSFSFLSHSHSPIPTL</sequence>
<protein>
    <submittedName>
        <fullName evidence="1">Uncharacterized protein</fullName>
    </submittedName>
</protein>